<dbReference type="KEGG" id="mass:CR152_24110"/>
<proteinExistence type="predicted"/>
<dbReference type="AlphaFoldDB" id="A0A2D2DQK5"/>
<sequence length="148" mass="15926">MNITIEEIDSASMRLIGYTPQPSFVVHFRSAAFSGIARLVPALERAEDCLGMEFGVEITQGSVTQFGVLDQAAMNAVEALDTPGSFKVTGMLESQSVYSDPSAQRHAFIMAGEACFCLSEEEMGGVWPEPGSTVAFVAHDVTLWDEAL</sequence>
<dbReference type="EMBL" id="CP024608">
    <property type="protein sequence ID" value="ATQ77259.1"/>
    <property type="molecule type" value="Genomic_DNA"/>
</dbReference>
<evidence type="ECO:0000313" key="2">
    <source>
        <dbReference type="Proteomes" id="UP000229897"/>
    </source>
</evidence>
<organism evidence="1 2">
    <name type="scientific">Massilia violaceinigra</name>
    <dbReference type="NCBI Taxonomy" id="2045208"/>
    <lineage>
        <taxon>Bacteria</taxon>
        <taxon>Pseudomonadati</taxon>
        <taxon>Pseudomonadota</taxon>
        <taxon>Betaproteobacteria</taxon>
        <taxon>Burkholderiales</taxon>
        <taxon>Oxalobacteraceae</taxon>
        <taxon>Telluria group</taxon>
        <taxon>Massilia</taxon>
    </lineage>
</organism>
<name>A0A2D2DQK5_9BURK</name>
<dbReference type="RefSeq" id="WP_099879271.1">
    <property type="nucleotide sequence ID" value="NZ_CP024608.1"/>
</dbReference>
<evidence type="ECO:0000313" key="1">
    <source>
        <dbReference type="EMBL" id="ATQ77259.1"/>
    </source>
</evidence>
<keyword evidence="2" id="KW-1185">Reference proteome</keyword>
<dbReference type="OrthoDB" id="9827909at2"/>
<protein>
    <submittedName>
        <fullName evidence="1">Uncharacterized protein</fullName>
    </submittedName>
</protein>
<reference evidence="1" key="1">
    <citation type="submission" date="2017-10" db="EMBL/GenBank/DDBJ databases">
        <title>Massilia psychrophilum sp. nov., a novel purple-pigmented bacterium isolated from Tianshan glacier, Xinjiang Municipality, China.</title>
        <authorList>
            <person name="Wang H."/>
        </authorList>
    </citation>
    <scope>NUCLEOTIDE SEQUENCE [LARGE SCALE GENOMIC DNA]</scope>
    <source>
        <strain evidence="1">B2</strain>
    </source>
</reference>
<gene>
    <name evidence="1" type="ORF">CR152_24110</name>
</gene>
<dbReference type="Proteomes" id="UP000229897">
    <property type="component" value="Chromosome"/>
</dbReference>
<accession>A0A2D2DQK5</accession>